<accession>A0ABR2WCU8</accession>
<reference evidence="1 2" key="1">
    <citation type="submission" date="2023-04" db="EMBL/GenBank/DDBJ databases">
        <title>Genome of Basidiobolus ranarum AG-B5.</title>
        <authorList>
            <person name="Stajich J.E."/>
            <person name="Carter-House D."/>
            <person name="Gryganskyi A."/>
        </authorList>
    </citation>
    <scope>NUCLEOTIDE SEQUENCE [LARGE SCALE GENOMIC DNA]</scope>
    <source>
        <strain evidence="1 2">AG-B5</strain>
    </source>
</reference>
<dbReference type="Proteomes" id="UP001479436">
    <property type="component" value="Unassembled WGS sequence"/>
</dbReference>
<evidence type="ECO:0000313" key="2">
    <source>
        <dbReference type="Proteomes" id="UP001479436"/>
    </source>
</evidence>
<keyword evidence="2" id="KW-1185">Reference proteome</keyword>
<proteinExistence type="predicted"/>
<evidence type="ECO:0000313" key="1">
    <source>
        <dbReference type="EMBL" id="KAK9754838.1"/>
    </source>
</evidence>
<gene>
    <name evidence="1" type="ORF">K7432_017867</name>
</gene>
<feature type="non-terminal residue" evidence="1">
    <location>
        <position position="1"/>
    </location>
</feature>
<sequence length="60" mass="6949">KYYGMIAGKQSGARFIIKDPINVAHKAILQLNDIFMASIELLKNERMTDIRRGRITMRQL</sequence>
<organism evidence="1 2">
    <name type="scientific">Basidiobolus ranarum</name>
    <dbReference type="NCBI Taxonomy" id="34480"/>
    <lineage>
        <taxon>Eukaryota</taxon>
        <taxon>Fungi</taxon>
        <taxon>Fungi incertae sedis</taxon>
        <taxon>Zoopagomycota</taxon>
        <taxon>Entomophthoromycotina</taxon>
        <taxon>Basidiobolomycetes</taxon>
        <taxon>Basidiobolales</taxon>
        <taxon>Basidiobolaceae</taxon>
        <taxon>Basidiobolus</taxon>
    </lineage>
</organism>
<protein>
    <submittedName>
        <fullName evidence="1">Uncharacterized protein</fullName>
    </submittedName>
</protein>
<dbReference type="EMBL" id="JASJQH010004533">
    <property type="protein sequence ID" value="KAK9754838.1"/>
    <property type="molecule type" value="Genomic_DNA"/>
</dbReference>
<name>A0ABR2WCU8_9FUNG</name>
<comment type="caution">
    <text evidence="1">The sequence shown here is derived from an EMBL/GenBank/DDBJ whole genome shotgun (WGS) entry which is preliminary data.</text>
</comment>